<evidence type="ECO:0000256" key="6">
    <source>
        <dbReference type="PIRSR" id="PIRSR602129-50"/>
    </source>
</evidence>
<dbReference type="Proteomes" id="UP000039865">
    <property type="component" value="Unassembled WGS sequence"/>
</dbReference>
<dbReference type="InterPro" id="IPR050477">
    <property type="entry name" value="GrpII_AminoAcid_Decarb"/>
</dbReference>
<keyword evidence="8" id="KW-0175">Coiled coil</keyword>
<comment type="cofactor">
    <cofactor evidence="1 6 7">
        <name>pyridoxal 5'-phosphate</name>
        <dbReference type="ChEBI" id="CHEBI:597326"/>
    </cofactor>
</comment>
<accession>A0A078BCG0</accession>
<proteinExistence type="inferred from homology"/>
<evidence type="ECO:0000256" key="5">
    <source>
        <dbReference type="ARBA" id="ARBA00042568"/>
    </source>
</evidence>
<evidence type="ECO:0000256" key="8">
    <source>
        <dbReference type="SAM" id="Coils"/>
    </source>
</evidence>
<protein>
    <recommendedName>
        <fullName evidence="4">sphinganine-1-phosphate aldolase</fullName>
        <ecNumber evidence="4">4.1.2.27</ecNumber>
    </recommendedName>
    <alternativeName>
        <fullName evidence="5">Sphingosine-1-phosphate aldolase</fullName>
    </alternativeName>
</protein>
<evidence type="ECO:0000256" key="2">
    <source>
        <dbReference type="ARBA" id="ARBA00022898"/>
    </source>
</evidence>
<reference evidence="9 10" key="1">
    <citation type="submission" date="2014-06" db="EMBL/GenBank/DDBJ databases">
        <authorList>
            <person name="Swart Estienne"/>
        </authorList>
    </citation>
    <scope>NUCLEOTIDE SEQUENCE [LARGE SCALE GENOMIC DNA]</scope>
    <source>
        <strain evidence="9 10">130c</strain>
    </source>
</reference>
<dbReference type="GO" id="GO:0019752">
    <property type="term" value="P:carboxylic acid metabolic process"/>
    <property type="evidence" value="ECO:0007669"/>
    <property type="project" value="InterPro"/>
</dbReference>
<dbReference type="OrthoDB" id="639767at2759"/>
<dbReference type="EMBL" id="CCKQ01019277">
    <property type="protein sequence ID" value="CDW91298.1"/>
    <property type="molecule type" value="Genomic_DNA"/>
</dbReference>
<keyword evidence="2 6" id="KW-0663">Pyridoxal phosphate</keyword>
<dbReference type="InterPro" id="IPR015421">
    <property type="entry name" value="PyrdxlP-dep_Trfase_major"/>
</dbReference>
<evidence type="ECO:0000313" key="9">
    <source>
        <dbReference type="EMBL" id="CDW91298.1"/>
    </source>
</evidence>
<dbReference type="AlphaFoldDB" id="A0A078BCG0"/>
<dbReference type="PANTHER" id="PTHR42735">
    <property type="match status" value="1"/>
</dbReference>
<evidence type="ECO:0000256" key="3">
    <source>
        <dbReference type="ARBA" id="ARBA00023239"/>
    </source>
</evidence>
<dbReference type="Pfam" id="PF00282">
    <property type="entry name" value="Pyridoxal_deC"/>
    <property type="match status" value="1"/>
</dbReference>
<dbReference type="InterPro" id="IPR002129">
    <property type="entry name" value="PyrdxlP-dep_de-COase"/>
</dbReference>
<dbReference type="SUPFAM" id="SSF53383">
    <property type="entry name" value="PLP-dependent transferases"/>
    <property type="match status" value="1"/>
</dbReference>
<evidence type="ECO:0000256" key="1">
    <source>
        <dbReference type="ARBA" id="ARBA00001933"/>
    </source>
</evidence>
<keyword evidence="10" id="KW-1185">Reference proteome</keyword>
<feature type="coiled-coil region" evidence="8">
    <location>
        <begin position="90"/>
        <end position="117"/>
    </location>
</feature>
<dbReference type="Gene3D" id="3.40.640.10">
    <property type="entry name" value="Type I PLP-dependent aspartate aminotransferase-like (Major domain)"/>
    <property type="match status" value="1"/>
</dbReference>
<dbReference type="GO" id="GO:0008117">
    <property type="term" value="F:sphinganine-1-phosphate aldolase activity"/>
    <property type="evidence" value="ECO:0007669"/>
    <property type="project" value="UniProtKB-EC"/>
</dbReference>
<organism evidence="9 10">
    <name type="scientific">Stylonychia lemnae</name>
    <name type="common">Ciliate</name>
    <dbReference type="NCBI Taxonomy" id="5949"/>
    <lineage>
        <taxon>Eukaryota</taxon>
        <taxon>Sar</taxon>
        <taxon>Alveolata</taxon>
        <taxon>Ciliophora</taxon>
        <taxon>Intramacronucleata</taxon>
        <taxon>Spirotrichea</taxon>
        <taxon>Stichotrichia</taxon>
        <taxon>Sporadotrichida</taxon>
        <taxon>Oxytrichidae</taxon>
        <taxon>Stylonychinae</taxon>
        <taxon>Stylonychia</taxon>
    </lineage>
</organism>
<gene>
    <name evidence="9" type="primary">Contig2741.g2941</name>
    <name evidence="9" type="ORF">STYLEM_20452</name>
</gene>
<dbReference type="EC" id="4.1.2.27" evidence="4"/>
<keyword evidence="3 7" id="KW-0456">Lyase</keyword>
<evidence type="ECO:0000256" key="4">
    <source>
        <dbReference type="ARBA" id="ARBA00038965"/>
    </source>
</evidence>
<dbReference type="InParanoid" id="A0A078BCG0"/>
<dbReference type="InterPro" id="IPR015424">
    <property type="entry name" value="PyrdxlP-dep_Trfase"/>
</dbReference>
<name>A0A078BCG0_STYLE</name>
<dbReference type="PANTHER" id="PTHR42735:SF6">
    <property type="entry name" value="SPHINGOSINE-1-PHOSPHATE LYASE 1"/>
    <property type="match status" value="1"/>
</dbReference>
<evidence type="ECO:0000256" key="7">
    <source>
        <dbReference type="RuleBase" id="RU000382"/>
    </source>
</evidence>
<comment type="similarity">
    <text evidence="7">Belongs to the group II decarboxylase family.</text>
</comment>
<dbReference type="GO" id="GO:0030170">
    <property type="term" value="F:pyridoxal phosphate binding"/>
    <property type="evidence" value="ECO:0007669"/>
    <property type="project" value="InterPro"/>
</dbReference>
<evidence type="ECO:0000313" key="10">
    <source>
        <dbReference type="Proteomes" id="UP000039865"/>
    </source>
</evidence>
<feature type="modified residue" description="N6-(pyridoxal phosphate)lysine" evidence="6">
    <location>
        <position position="296"/>
    </location>
</feature>
<sequence>MMVQETQQREKSQRSYSLELGISPQSLSDIFNFSYGDPFDPKVPWRNPVEREVIEILGKLLGFEDMSGYVTSSECEANFSCLWWCKLNLLMQSRNRINELKQMVEEAKKESQMFNKDEDKSMRNSIFSKIYQFKKQLKMILQPVLICSRPPSTDISIIKAASALGLKTCFVEVNKDGQMDTQSLRRILSEFPSKQAINFIVSINLGTQIGGSFDDLFNIRSVIEEVIQNQCSLEVDIQDYNHRELITNDDNQCKNWKFVYHGDSLLYGFTLPFLKEFGKNSLRHNGLDTISVSLSKFLGSQIPSAAALTYKDFTDRAFQDDNFIEYVSIDTKKSY</sequence>